<dbReference type="Proteomes" id="UP000295087">
    <property type="component" value="Unassembled WGS sequence"/>
</dbReference>
<dbReference type="EMBL" id="SNXK01000007">
    <property type="protein sequence ID" value="TDP31784.1"/>
    <property type="molecule type" value="Genomic_DNA"/>
</dbReference>
<evidence type="ECO:0000313" key="1">
    <source>
        <dbReference type="EMBL" id="TDP31784.1"/>
    </source>
</evidence>
<comment type="caution">
    <text evidence="1">The sequence shown here is derived from an EMBL/GenBank/DDBJ whole genome shotgun (WGS) entry which is preliminary data.</text>
</comment>
<dbReference type="AlphaFoldDB" id="A0A4R6P247"/>
<gene>
    <name evidence="1" type="ORF">DFR75_1079</name>
</gene>
<evidence type="ECO:0000313" key="2">
    <source>
        <dbReference type="Proteomes" id="UP000295087"/>
    </source>
</evidence>
<proteinExistence type="predicted"/>
<reference evidence="1 2" key="1">
    <citation type="submission" date="2019-03" db="EMBL/GenBank/DDBJ databases">
        <title>Genomic Encyclopedia of Type Strains, Phase IV (KMG-IV): sequencing the most valuable type-strain genomes for metagenomic binning, comparative biology and taxonomic classification.</title>
        <authorList>
            <person name="Goeker M."/>
        </authorList>
    </citation>
    <scope>NUCLEOTIDE SEQUENCE [LARGE SCALE GENOMIC DNA]</scope>
    <source>
        <strain evidence="1 2">DSM 44496</strain>
    </source>
</reference>
<keyword evidence="2" id="KW-1185">Reference proteome</keyword>
<organism evidence="1 2">
    <name type="scientific">Nocardia ignorata</name>
    <dbReference type="NCBI Taxonomy" id="145285"/>
    <lineage>
        <taxon>Bacteria</taxon>
        <taxon>Bacillati</taxon>
        <taxon>Actinomycetota</taxon>
        <taxon>Actinomycetes</taxon>
        <taxon>Mycobacteriales</taxon>
        <taxon>Nocardiaceae</taxon>
        <taxon>Nocardia</taxon>
    </lineage>
</organism>
<sequence>MAAIPDPQPNASTIAEFLRNRLSTITNVVTITEDNDPNNLIGRPNGYVDAAVLYDATTACPDLGTDCGATIEVWPTPDAAQQRANYIAGLQRTNPILGTEYHHLRGRVLLRVAGSIKPSLDAQYSTAFDESAI</sequence>
<name>A0A4R6P247_NOCIG</name>
<accession>A0A4R6P247</accession>
<protein>
    <submittedName>
        <fullName evidence="1">Uncharacterized protein</fullName>
    </submittedName>
</protein>
<dbReference type="RefSeq" id="WP_067487979.1">
    <property type="nucleotide sequence ID" value="NZ_SNXK01000007.1"/>
</dbReference>